<feature type="transmembrane region" description="Helical" evidence="8">
    <location>
        <begin position="70"/>
        <end position="90"/>
    </location>
</feature>
<comment type="similarity">
    <text evidence="2">Belongs to the AMP family.</text>
</comment>
<proteinExistence type="inferred from homology"/>
<dbReference type="OrthoDB" id="4865510at2759"/>
<evidence type="ECO:0000256" key="5">
    <source>
        <dbReference type="ARBA" id="ARBA00022577"/>
    </source>
</evidence>
<comment type="subcellular location">
    <subcellularLocation>
        <location evidence="1">Secreted</location>
    </subcellularLocation>
</comment>
<evidence type="ECO:0000256" key="2">
    <source>
        <dbReference type="ARBA" id="ARBA00007887"/>
    </source>
</evidence>
<keyword evidence="7" id="KW-1015">Disulfide bond</keyword>
<dbReference type="SUPFAM" id="SSF57048">
    <property type="entry name" value="Gurmarin-like"/>
    <property type="match status" value="1"/>
</dbReference>
<dbReference type="InterPro" id="IPR009101">
    <property type="entry name" value="Gurmarin/antifun_pep"/>
</dbReference>
<evidence type="ECO:0000256" key="7">
    <source>
        <dbReference type="ARBA" id="ARBA00023157"/>
    </source>
</evidence>
<evidence type="ECO:0000256" key="6">
    <source>
        <dbReference type="ARBA" id="ARBA00022854"/>
    </source>
</evidence>
<keyword evidence="8" id="KW-0472">Membrane</keyword>
<name>A0A9P0FPF1_BRAAE</name>
<sequence length="124" mass="14025">MWPLFKLNIESSQDFSNKKMIYQCRGLPFVRTERLPKYMYLIVPEHRDDGRGDIPETAQLSLNGQSKMQFLTALFCIVFAILLVQGPVLACIKNRDGCQPDGSQGNCCSGFCYKESGWVAGYCK</sequence>
<evidence type="ECO:0000256" key="8">
    <source>
        <dbReference type="SAM" id="Phobius"/>
    </source>
</evidence>
<keyword evidence="4" id="KW-0929">Antimicrobial</keyword>
<evidence type="ECO:0000256" key="4">
    <source>
        <dbReference type="ARBA" id="ARBA00022529"/>
    </source>
</evidence>
<dbReference type="Proteomes" id="UP001154078">
    <property type="component" value="Chromosome 9"/>
</dbReference>
<dbReference type="EMBL" id="OV121140">
    <property type="protein sequence ID" value="CAH0563829.1"/>
    <property type="molecule type" value="Genomic_DNA"/>
</dbReference>
<accession>A0A9P0FPF1</accession>
<keyword evidence="8" id="KW-0812">Transmembrane</keyword>
<dbReference type="InterPro" id="IPR013006">
    <property type="entry name" value="Antimicrobial_C6_CS"/>
</dbReference>
<evidence type="ECO:0000256" key="1">
    <source>
        <dbReference type="ARBA" id="ARBA00004613"/>
    </source>
</evidence>
<organism evidence="9 10">
    <name type="scientific">Brassicogethes aeneus</name>
    <name type="common">Rape pollen beetle</name>
    <name type="synonym">Meligethes aeneus</name>
    <dbReference type="NCBI Taxonomy" id="1431903"/>
    <lineage>
        <taxon>Eukaryota</taxon>
        <taxon>Metazoa</taxon>
        <taxon>Ecdysozoa</taxon>
        <taxon>Arthropoda</taxon>
        <taxon>Hexapoda</taxon>
        <taxon>Insecta</taxon>
        <taxon>Pterygota</taxon>
        <taxon>Neoptera</taxon>
        <taxon>Endopterygota</taxon>
        <taxon>Coleoptera</taxon>
        <taxon>Polyphaga</taxon>
        <taxon>Cucujiformia</taxon>
        <taxon>Nitidulidae</taxon>
        <taxon>Meligethinae</taxon>
        <taxon>Brassicogethes</taxon>
    </lineage>
</organism>
<dbReference type="InterPro" id="IPR024206">
    <property type="entry name" value="Gurmarin/antimicrobial_peptd"/>
</dbReference>
<dbReference type="AlphaFoldDB" id="A0A9P0FPF1"/>
<keyword evidence="8" id="KW-1133">Transmembrane helix</keyword>
<evidence type="ECO:0000313" key="10">
    <source>
        <dbReference type="Proteomes" id="UP001154078"/>
    </source>
</evidence>
<dbReference type="GO" id="GO:0050832">
    <property type="term" value="P:defense response to fungus"/>
    <property type="evidence" value="ECO:0007669"/>
    <property type="project" value="UniProtKB-KW"/>
</dbReference>
<dbReference type="PROSITE" id="PS60011">
    <property type="entry name" value="PLANT_C6_AMP"/>
    <property type="match status" value="1"/>
</dbReference>
<keyword evidence="3" id="KW-0964">Secreted</keyword>
<dbReference type="GO" id="GO:0031640">
    <property type="term" value="P:killing of cells of another organism"/>
    <property type="evidence" value="ECO:0007669"/>
    <property type="project" value="UniProtKB-KW"/>
</dbReference>
<reference evidence="9" key="1">
    <citation type="submission" date="2021-12" db="EMBL/GenBank/DDBJ databases">
        <authorList>
            <person name="King R."/>
        </authorList>
    </citation>
    <scope>NUCLEOTIDE SEQUENCE</scope>
</reference>
<gene>
    <name evidence="9" type="ORF">MELIAE_LOCUS12546</name>
</gene>
<protein>
    <submittedName>
        <fullName evidence="9">Uncharacterized protein</fullName>
    </submittedName>
</protein>
<dbReference type="Pfam" id="PF11410">
    <property type="entry name" value="Antifungal_pept"/>
    <property type="match status" value="1"/>
</dbReference>
<dbReference type="GO" id="GO:0005576">
    <property type="term" value="C:extracellular region"/>
    <property type="evidence" value="ECO:0007669"/>
    <property type="project" value="UniProtKB-SubCell"/>
</dbReference>
<keyword evidence="5" id="KW-0295">Fungicide</keyword>
<evidence type="ECO:0000256" key="3">
    <source>
        <dbReference type="ARBA" id="ARBA00022525"/>
    </source>
</evidence>
<keyword evidence="10" id="KW-1185">Reference proteome</keyword>
<evidence type="ECO:0000313" key="9">
    <source>
        <dbReference type="EMBL" id="CAH0563829.1"/>
    </source>
</evidence>
<keyword evidence="6" id="KW-0960">Knottin</keyword>